<feature type="domain" description="Histidine kinase" evidence="10">
    <location>
        <begin position="831"/>
        <end position="1044"/>
    </location>
</feature>
<dbReference type="SMART" id="SM00342">
    <property type="entry name" value="HTH_ARAC"/>
    <property type="match status" value="1"/>
</dbReference>
<dbReference type="PROSITE" id="PS01124">
    <property type="entry name" value="HTH_ARAC_FAMILY_2"/>
    <property type="match status" value="1"/>
</dbReference>
<evidence type="ECO:0000256" key="2">
    <source>
        <dbReference type="ARBA" id="ARBA00012438"/>
    </source>
</evidence>
<keyword evidence="12" id="KW-0418">Kinase</keyword>
<dbReference type="SUPFAM" id="SSF55874">
    <property type="entry name" value="ATPase domain of HSP90 chaperone/DNA topoisomerase II/histidine kinase"/>
    <property type="match status" value="1"/>
</dbReference>
<dbReference type="Pfam" id="PF00072">
    <property type="entry name" value="Response_reg"/>
    <property type="match status" value="1"/>
</dbReference>
<dbReference type="GO" id="GO:0043565">
    <property type="term" value="F:sequence-specific DNA binding"/>
    <property type="evidence" value="ECO:0007669"/>
    <property type="project" value="InterPro"/>
</dbReference>
<evidence type="ECO:0000256" key="4">
    <source>
        <dbReference type="ARBA" id="ARBA00023015"/>
    </source>
</evidence>
<evidence type="ECO:0000256" key="7">
    <source>
        <dbReference type="PROSITE-ProRule" id="PRU00169"/>
    </source>
</evidence>
<dbReference type="PANTHER" id="PTHR43547:SF2">
    <property type="entry name" value="HYBRID SIGNAL TRANSDUCTION HISTIDINE KINASE C"/>
    <property type="match status" value="1"/>
</dbReference>
<feature type="modified residue" description="4-aspartylphosphate" evidence="7">
    <location>
        <position position="1122"/>
    </location>
</feature>
<evidence type="ECO:0000313" key="13">
    <source>
        <dbReference type="Proteomes" id="UP000204551"/>
    </source>
</evidence>
<keyword evidence="12" id="KW-0808">Transferase</keyword>
<dbReference type="InterPro" id="IPR003594">
    <property type="entry name" value="HATPase_dom"/>
</dbReference>
<dbReference type="CDD" id="cd17574">
    <property type="entry name" value="REC_OmpR"/>
    <property type="match status" value="1"/>
</dbReference>
<evidence type="ECO:0000256" key="8">
    <source>
        <dbReference type="SAM" id="Phobius"/>
    </source>
</evidence>
<protein>
    <recommendedName>
        <fullName evidence="2">histidine kinase</fullName>
        <ecNumber evidence="2">2.7.13.3</ecNumber>
    </recommendedName>
</protein>
<dbReference type="Gene3D" id="1.10.287.130">
    <property type="match status" value="1"/>
</dbReference>
<dbReference type="Gene3D" id="2.130.10.10">
    <property type="entry name" value="YVTN repeat-like/Quinoprotein amine dehydrogenase"/>
    <property type="match status" value="2"/>
</dbReference>
<dbReference type="InterPro" id="IPR009057">
    <property type="entry name" value="Homeodomain-like_sf"/>
</dbReference>
<dbReference type="InterPro" id="IPR004358">
    <property type="entry name" value="Sig_transdc_His_kin-like_C"/>
</dbReference>
<evidence type="ECO:0000259" key="10">
    <source>
        <dbReference type="PROSITE" id="PS50109"/>
    </source>
</evidence>
<evidence type="ECO:0000259" key="9">
    <source>
        <dbReference type="PROSITE" id="PS01124"/>
    </source>
</evidence>
<evidence type="ECO:0000313" key="12">
    <source>
        <dbReference type="EMBL" id="ASO06459.1"/>
    </source>
</evidence>
<dbReference type="InterPro" id="IPR013783">
    <property type="entry name" value="Ig-like_fold"/>
</dbReference>
<dbReference type="InterPro" id="IPR018062">
    <property type="entry name" value="HTH_AraC-typ_CS"/>
</dbReference>
<keyword evidence="8" id="KW-1133">Transmembrane helix</keyword>
<feature type="domain" description="Response regulatory" evidence="11">
    <location>
        <begin position="1074"/>
        <end position="1189"/>
    </location>
</feature>
<dbReference type="Pfam" id="PF07494">
    <property type="entry name" value="Reg_prop"/>
    <property type="match status" value="4"/>
</dbReference>
<dbReference type="SUPFAM" id="SSF47384">
    <property type="entry name" value="Homodimeric domain of signal transducing histidine kinase"/>
    <property type="match status" value="1"/>
</dbReference>
<keyword evidence="3 7" id="KW-0597">Phosphoprotein</keyword>
<organism evidence="12 13">
    <name type="scientific">Arenibacter algicola</name>
    <dbReference type="NCBI Taxonomy" id="616991"/>
    <lineage>
        <taxon>Bacteria</taxon>
        <taxon>Pseudomonadati</taxon>
        <taxon>Bacteroidota</taxon>
        <taxon>Flavobacteriia</taxon>
        <taxon>Flavobacteriales</taxon>
        <taxon>Flavobacteriaceae</taxon>
        <taxon>Arenibacter</taxon>
    </lineage>
</organism>
<dbReference type="PROSITE" id="PS50109">
    <property type="entry name" value="HIS_KIN"/>
    <property type="match status" value="1"/>
</dbReference>
<gene>
    <name evidence="12" type="ORF">AREALGSMS7_03027</name>
</gene>
<dbReference type="Pfam" id="PF02518">
    <property type="entry name" value="HATPase_c"/>
    <property type="match status" value="1"/>
</dbReference>
<dbReference type="Pfam" id="PF00512">
    <property type="entry name" value="HisKA"/>
    <property type="match status" value="1"/>
</dbReference>
<dbReference type="KEGG" id="aalg:AREALGSMS7_03027"/>
<name>A0A221UYM5_9FLAO</name>
<dbReference type="Pfam" id="PF07495">
    <property type="entry name" value="Y_Y_Y"/>
    <property type="match status" value="1"/>
</dbReference>
<dbReference type="PANTHER" id="PTHR43547">
    <property type="entry name" value="TWO-COMPONENT HISTIDINE KINASE"/>
    <property type="match status" value="1"/>
</dbReference>
<comment type="catalytic activity">
    <reaction evidence="1">
        <text>ATP + protein L-histidine = ADP + protein N-phospho-L-histidine.</text>
        <dbReference type="EC" id="2.7.13.3"/>
    </reaction>
</comment>
<dbReference type="SMART" id="SM00387">
    <property type="entry name" value="HATPase_c"/>
    <property type="match status" value="1"/>
</dbReference>
<dbReference type="InterPro" id="IPR011110">
    <property type="entry name" value="Reg_prop"/>
</dbReference>
<evidence type="ECO:0000256" key="1">
    <source>
        <dbReference type="ARBA" id="ARBA00000085"/>
    </source>
</evidence>
<dbReference type="GO" id="GO:0000155">
    <property type="term" value="F:phosphorelay sensor kinase activity"/>
    <property type="evidence" value="ECO:0007669"/>
    <property type="project" value="InterPro"/>
</dbReference>
<evidence type="ECO:0000256" key="6">
    <source>
        <dbReference type="ARBA" id="ARBA00023163"/>
    </source>
</evidence>
<dbReference type="SUPFAM" id="SSF63829">
    <property type="entry name" value="Calcium-dependent phosphotriesterase"/>
    <property type="match status" value="3"/>
</dbReference>
<dbReference type="SMART" id="SM00448">
    <property type="entry name" value="REC"/>
    <property type="match status" value="1"/>
</dbReference>
<feature type="transmembrane region" description="Helical" evidence="8">
    <location>
        <begin position="773"/>
        <end position="795"/>
    </location>
</feature>
<accession>A0A221UYM5</accession>
<dbReference type="CDD" id="cd00082">
    <property type="entry name" value="HisKA"/>
    <property type="match status" value="1"/>
</dbReference>
<dbReference type="Gene3D" id="3.40.50.2300">
    <property type="match status" value="1"/>
</dbReference>
<dbReference type="InterPro" id="IPR003661">
    <property type="entry name" value="HisK_dim/P_dom"/>
</dbReference>
<dbReference type="Gene3D" id="3.30.565.10">
    <property type="entry name" value="Histidine kinase-like ATPase, C-terminal domain"/>
    <property type="match status" value="1"/>
</dbReference>
<dbReference type="InterPro" id="IPR015943">
    <property type="entry name" value="WD40/YVTN_repeat-like_dom_sf"/>
</dbReference>
<dbReference type="RefSeq" id="WP_093978944.1">
    <property type="nucleotide sequence ID" value="NZ_CP022515.1"/>
</dbReference>
<keyword evidence="5" id="KW-0238">DNA-binding</keyword>
<evidence type="ECO:0000259" key="11">
    <source>
        <dbReference type="PROSITE" id="PS50110"/>
    </source>
</evidence>
<sequence length="1317" mass="150656">MKPNYIRFFVNYILLISWLSVQSQKQVTFRPLSVKDGLSQNSAISITQDRTGFLWIATQDGLNKYDGRSFEKYKQYFKDITNPTYSKLGKVFVDSNDELWIIPISQIPHKLNKDNNTFDPINEIIDASTIFEDQQKNIWFGSFSTGLYKLSFQTKKIEHIFGPDKVSGINAITQDPSGNLWLSCEKYIVEIDPQQSENIIYHYPDGNKNSISNYSFVLFDHENNQWVGSFGEGVWYREPMDALFKRPDIFIEDLKSSLNTIYVLTMLLDTKNQLWIGTYGDGLFKVDIAQSQLNQYLPEKHNPKTIQYKDILSIYEDHTGTIWFGTDGAGLNYYDPLLEKFNSVINFQTPENINIDVVRSITLDAQNNVWIGTSGKGLTRFSPKKNEWHTYQTDNKKGLRSNRIMSLLSDNDGDIWIGTQEGGLHIMDSNENIIAYPSLKNLENVTVWCLQNNTDDNKWVGTRESGLFLVNKKKGILRSFQKNDDGDGLPSNNIRAIAQEAGQFVWVGTQDDGICKINLKTNEIKIYKHEPGNVNSLASNQIKSLFYDNKGILWIGTNGNGLCALDIVNEQFYNYTVKEGLANDVVYATLPDEQNNLWLSSNRGITKFYVPEKLDSTPKIVNYTNYDGLATEFNTGAYFKARNGNLYFGGLEGYYWFNPSDIEISTVLPKTVITKFEVFNTAKPLIPNLKLNYKENTVAFSFASLQFSLPIKNQYQFKLEGYDADWTLSGNENSARYTNLPPGNYTFKVISSNYDGVWNNKEDSYSFIIKKPWYLTHTAILMYLLFFFITLYLIYQYFKWRWNMKLQLKFERQETIRFKELNDFKAKLYSNISHEFRTPLTLINGPIKKQLENNPNPDLKKDLILVENNTNRLLDLVNQMMELNKLDTGSLKLNPEKIHLGGFILSLLEPFEYLAKNRNLIFSHSLGPMPVTLFDPDIMEKIVGNLLGNAIKYTSEGGNIDFKAVVTETNQLIINVSNDIDSILEEDTNKLFERFFQASHTNEGTGIGLSLVKELVEHLQGTVNASYSDNHKRITFELEIPVHLVDDDEIDEEEATPTKEAVTITKKSNEVQPLVLLVEDNVSLLNFMSSLLEDEYKIITAKNGEEGVQTALKKIPDLIITDLMMPKLNGIELCSQLKNDEKTSHIPIIMLTGKTGPENEIAGLQSGVEEYITKPFNPKTFQIRIENILTTRKKLRAHYNKKNVFKPKDIAFTSTDEKFLIKVEGILNDYLQDTNFSAEKFSQLLGMSRMQLHRKLIALTGHNTTAFIRLERLKQAEKLLEKSGLTVAEVAYTTGFNSPSYFIKCYKKTFGKTPTAS</sequence>
<reference evidence="12 13" key="1">
    <citation type="submission" date="2017-07" db="EMBL/GenBank/DDBJ databases">
        <title>Genome Sequence of Arenibacter algicola Strain SMS7 Isolated from a culture of the Diatom Skeletonema marinoi.</title>
        <authorList>
            <person name="Topel M."/>
            <person name="Pinder M.I.M."/>
            <person name="Johansson O.N."/>
            <person name="Kourtchenko O."/>
            <person name="Godhe A."/>
            <person name="Clarke A.K."/>
        </authorList>
    </citation>
    <scope>NUCLEOTIDE SEQUENCE [LARGE SCALE GENOMIC DNA]</scope>
    <source>
        <strain evidence="12 13">SMS7</strain>
    </source>
</reference>
<dbReference type="Pfam" id="PF12833">
    <property type="entry name" value="HTH_18"/>
    <property type="match status" value="1"/>
</dbReference>
<dbReference type="Gene3D" id="1.10.10.60">
    <property type="entry name" value="Homeodomain-like"/>
    <property type="match status" value="1"/>
</dbReference>
<keyword evidence="6" id="KW-0804">Transcription</keyword>
<keyword evidence="8" id="KW-0472">Membrane</keyword>
<dbReference type="SUPFAM" id="SSF52172">
    <property type="entry name" value="CheY-like"/>
    <property type="match status" value="1"/>
</dbReference>
<dbReference type="EC" id="2.7.13.3" evidence="2"/>
<dbReference type="Gene3D" id="2.60.40.10">
    <property type="entry name" value="Immunoglobulins"/>
    <property type="match status" value="1"/>
</dbReference>
<dbReference type="PROSITE" id="PS00041">
    <property type="entry name" value="HTH_ARAC_FAMILY_1"/>
    <property type="match status" value="1"/>
</dbReference>
<dbReference type="InterPro" id="IPR001789">
    <property type="entry name" value="Sig_transdc_resp-reg_receiver"/>
</dbReference>
<feature type="domain" description="HTH araC/xylS-type" evidence="9">
    <location>
        <begin position="1221"/>
        <end position="1317"/>
    </location>
</feature>
<dbReference type="Proteomes" id="UP000204551">
    <property type="component" value="Chromosome"/>
</dbReference>
<dbReference type="InterPro" id="IPR011123">
    <property type="entry name" value="Y_Y_Y"/>
</dbReference>
<keyword evidence="4" id="KW-0805">Transcription regulation</keyword>
<dbReference type="InterPro" id="IPR036890">
    <property type="entry name" value="HATPase_C_sf"/>
</dbReference>
<dbReference type="EMBL" id="CP022515">
    <property type="protein sequence ID" value="ASO06459.1"/>
    <property type="molecule type" value="Genomic_DNA"/>
</dbReference>
<evidence type="ECO:0000256" key="5">
    <source>
        <dbReference type="ARBA" id="ARBA00023125"/>
    </source>
</evidence>
<dbReference type="PRINTS" id="PR00344">
    <property type="entry name" value="BCTRLSENSOR"/>
</dbReference>
<keyword evidence="8" id="KW-0812">Transmembrane</keyword>
<dbReference type="SUPFAM" id="SSF46689">
    <property type="entry name" value="Homeodomain-like"/>
    <property type="match status" value="1"/>
</dbReference>
<evidence type="ECO:0000256" key="3">
    <source>
        <dbReference type="ARBA" id="ARBA00022553"/>
    </source>
</evidence>
<dbReference type="InterPro" id="IPR036097">
    <property type="entry name" value="HisK_dim/P_sf"/>
</dbReference>
<dbReference type="InterPro" id="IPR018060">
    <property type="entry name" value="HTH_AraC"/>
</dbReference>
<proteinExistence type="predicted"/>
<dbReference type="InterPro" id="IPR011006">
    <property type="entry name" value="CheY-like_superfamily"/>
</dbReference>
<dbReference type="SMART" id="SM00388">
    <property type="entry name" value="HisKA"/>
    <property type="match status" value="1"/>
</dbReference>
<dbReference type="InterPro" id="IPR005467">
    <property type="entry name" value="His_kinase_dom"/>
</dbReference>
<dbReference type="PROSITE" id="PS50110">
    <property type="entry name" value="RESPONSE_REGULATORY"/>
    <property type="match status" value="1"/>
</dbReference>
<dbReference type="GO" id="GO:0003700">
    <property type="term" value="F:DNA-binding transcription factor activity"/>
    <property type="evidence" value="ECO:0007669"/>
    <property type="project" value="InterPro"/>
</dbReference>